<organism evidence="9">
    <name type="scientific">Salvia splendens</name>
    <name type="common">Scarlet sage</name>
    <dbReference type="NCBI Taxonomy" id="180675"/>
    <lineage>
        <taxon>Eukaryota</taxon>
        <taxon>Viridiplantae</taxon>
        <taxon>Streptophyta</taxon>
        <taxon>Embryophyta</taxon>
        <taxon>Tracheophyta</taxon>
        <taxon>Spermatophyta</taxon>
        <taxon>Magnoliopsida</taxon>
        <taxon>eudicotyledons</taxon>
        <taxon>Gunneridae</taxon>
        <taxon>Pentapetalae</taxon>
        <taxon>asterids</taxon>
        <taxon>lamiids</taxon>
        <taxon>Lamiales</taxon>
        <taxon>Lamiaceae</taxon>
        <taxon>Nepetoideae</taxon>
        <taxon>Mentheae</taxon>
        <taxon>Salviinae</taxon>
        <taxon>Salvia</taxon>
        <taxon>Salvia subgen. Calosphace</taxon>
        <taxon>core Calosphace</taxon>
    </lineage>
</organism>
<evidence type="ECO:0000256" key="1">
    <source>
        <dbReference type="ARBA" id="ARBA00004429"/>
    </source>
</evidence>
<dbReference type="AlphaFoldDB" id="A0A8X8ZGW6"/>
<evidence type="ECO:0000313" key="10">
    <source>
        <dbReference type="Proteomes" id="UP000298416"/>
    </source>
</evidence>
<comment type="subcellular location">
    <subcellularLocation>
        <location evidence="1">Cell inner membrane</location>
        <topology evidence="1">Multi-pass membrane protein</topology>
    </subcellularLocation>
</comment>
<feature type="transmembrane region" description="Helical" evidence="8">
    <location>
        <begin position="396"/>
        <end position="415"/>
    </location>
</feature>
<dbReference type="Proteomes" id="UP000298416">
    <property type="component" value="Unassembled WGS sequence"/>
</dbReference>
<keyword evidence="4" id="KW-0997">Cell inner membrane</keyword>
<evidence type="ECO:0000256" key="7">
    <source>
        <dbReference type="ARBA" id="ARBA00023136"/>
    </source>
</evidence>
<feature type="transmembrane region" description="Helical" evidence="8">
    <location>
        <begin position="127"/>
        <end position="151"/>
    </location>
</feature>
<dbReference type="InterPro" id="IPR018227">
    <property type="entry name" value="Amino_acid_transport_2"/>
</dbReference>
<keyword evidence="7 8" id="KW-0472">Membrane</keyword>
<protein>
    <recommendedName>
        <fullName evidence="11">Tyrosine-specific transport protein</fullName>
    </recommendedName>
</protein>
<feature type="transmembrane region" description="Helical" evidence="8">
    <location>
        <begin position="260"/>
        <end position="281"/>
    </location>
</feature>
<evidence type="ECO:0000256" key="8">
    <source>
        <dbReference type="SAM" id="Phobius"/>
    </source>
</evidence>
<dbReference type="Pfam" id="PF03222">
    <property type="entry name" value="Trp_Tyr_perm"/>
    <property type="match status" value="2"/>
</dbReference>
<keyword evidence="3" id="KW-1003">Cell membrane</keyword>
<proteinExistence type="predicted"/>
<dbReference type="EMBL" id="PNBA02000013">
    <property type="protein sequence ID" value="KAG6404652.1"/>
    <property type="molecule type" value="Genomic_DNA"/>
</dbReference>
<keyword evidence="5 8" id="KW-0812">Transmembrane</keyword>
<keyword evidence="10" id="KW-1185">Reference proteome</keyword>
<feature type="transmembrane region" description="Helical" evidence="8">
    <location>
        <begin position="228"/>
        <end position="248"/>
    </location>
</feature>
<evidence type="ECO:0000313" key="9">
    <source>
        <dbReference type="EMBL" id="KAG6404652.1"/>
    </source>
</evidence>
<keyword evidence="6 8" id="KW-1133">Transmembrane helix</keyword>
<accession>A0A8X8ZGW6</accession>
<dbReference type="GO" id="GO:0005886">
    <property type="term" value="C:plasma membrane"/>
    <property type="evidence" value="ECO:0007669"/>
    <property type="project" value="UniProtKB-SubCell"/>
</dbReference>
<feature type="transmembrane region" description="Helical" evidence="8">
    <location>
        <begin position="95"/>
        <end position="115"/>
    </location>
</feature>
<evidence type="ECO:0000256" key="4">
    <source>
        <dbReference type="ARBA" id="ARBA00022519"/>
    </source>
</evidence>
<sequence>MNFNQLIFSSPHQSRICRSSSPKWQRHHQQETNFSKLREISSFNSALFGCGFSYPKLECQKQPYIRKFAEVKNKKLVIAKLGNVPVKISRKKGSIAGAVALIIGTSIGTGILALPKKTSPAGIVPSSITMTLCWAFLLIEALLLVEINVALQRKKKGKAQSDELEAMSIHGSRDSRRMGWSSSLFAVYVLRLHLRGLLVAIEAFALLFGGWSGFKAGGGDWGKVPATLPVMVFALVYHDITPVLCAYLEGDLARIRASVVLGSVVPLLTLLVWDAIALGLSNGADNVSDPVELLLSVRWEGVPYMVEAFALLAVGTSQIGTLLSFSEFFKEQLNNLASDFPPKQLVVVEKPSSLYSINGWWEKNKTSITATAMVVAPSLLVSNALPDAFSAATDFAGGYCMTVLYGVLPPAMAWAMKQKKQGEETEQTSLSKSYPAIFGVGLFSCGVVLQQILQDFSFVQP</sequence>
<feature type="transmembrane region" description="Helical" evidence="8">
    <location>
        <begin position="436"/>
        <end position="453"/>
    </location>
</feature>
<reference evidence="9" key="2">
    <citation type="submission" date="2020-08" db="EMBL/GenBank/DDBJ databases">
        <title>Plant Genome Project.</title>
        <authorList>
            <person name="Zhang R.-G."/>
        </authorList>
    </citation>
    <scope>NUCLEOTIDE SEQUENCE</scope>
    <source>
        <strain evidence="9">Huo1</strain>
        <tissue evidence="9">Leaf</tissue>
    </source>
</reference>
<comment type="caution">
    <text evidence="9">The sequence shown here is derived from an EMBL/GenBank/DDBJ whole genome shotgun (WGS) entry which is preliminary data.</text>
</comment>
<evidence type="ECO:0000256" key="2">
    <source>
        <dbReference type="ARBA" id="ARBA00022448"/>
    </source>
</evidence>
<evidence type="ECO:0008006" key="11">
    <source>
        <dbReference type="Google" id="ProtNLM"/>
    </source>
</evidence>
<reference evidence="9" key="1">
    <citation type="submission" date="2018-01" db="EMBL/GenBank/DDBJ databases">
        <authorList>
            <person name="Mao J.F."/>
        </authorList>
    </citation>
    <scope>NUCLEOTIDE SEQUENCE</scope>
    <source>
        <strain evidence="9">Huo1</strain>
        <tissue evidence="9">Leaf</tissue>
    </source>
</reference>
<feature type="transmembrane region" description="Helical" evidence="8">
    <location>
        <begin position="185"/>
        <end position="208"/>
    </location>
</feature>
<evidence type="ECO:0000256" key="5">
    <source>
        <dbReference type="ARBA" id="ARBA00022692"/>
    </source>
</evidence>
<keyword evidence="2" id="KW-0813">Transport</keyword>
<dbReference type="PANTHER" id="PTHR32195:SF24">
    <property type="entry name" value="TRYPTOPHAN OR TYROSINE TRANSPORTER PROTEIN"/>
    <property type="match status" value="1"/>
</dbReference>
<evidence type="ECO:0000256" key="3">
    <source>
        <dbReference type="ARBA" id="ARBA00022475"/>
    </source>
</evidence>
<dbReference type="PANTHER" id="PTHR32195">
    <property type="entry name" value="OS07G0662800 PROTEIN"/>
    <property type="match status" value="1"/>
</dbReference>
<name>A0A8X8ZGW6_SALSN</name>
<gene>
    <name evidence="9" type="ORF">SASPL_136904</name>
</gene>
<dbReference type="GO" id="GO:0003333">
    <property type="term" value="P:amino acid transmembrane transport"/>
    <property type="evidence" value="ECO:0007669"/>
    <property type="project" value="InterPro"/>
</dbReference>
<evidence type="ECO:0000256" key="6">
    <source>
        <dbReference type="ARBA" id="ARBA00022989"/>
    </source>
</evidence>